<evidence type="ECO:0000313" key="1">
    <source>
        <dbReference type="EMBL" id="GEA83149.1"/>
    </source>
</evidence>
<dbReference type="AlphaFoldDB" id="A0A4Y3KFG6"/>
<name>A0A4Y3KFG6_9CELL</name>
<dbReference type="EMBL" id="BJLQ01000003">
    <property type="protein sequence ID" value="GEA83149.1"/>
    <property type="molecule type" value="Genomic_DNA"/>
</dbReference>
<dbReference type="CDD" id="cd07812">
    <property type="entry name" value="SRPBCC"/>
    <property type="match status" value="1"/>
</dbReference>
<reference evidence="1 2" key="1">
    <citation type="submission" date="2019-06" db="EMBL/GenBank/DDBJ databases">
        <title>Whole genome shotgun sequence of Cellulomonas gelida NBRC 3748.</title>
        <authorList>
            <person name="Hosoyama A."/>
            <person name="Uohara A."/>
            <person name="Ohji S."/>
            <person name="Ichikawa N."/>
        </authorList>
    </citation>
    <scope>NUCLEOTIDE SEQUENCE [LARGE SCALE GENOMIC DNA]</scope>
    <source>
        <strain evidence="1 2">NBRC 3748</strain>
    </source>
</reference>
<dbReference type="InterPro" id="IPR023393">
    <property type="entry name" value="START-like_dom_sf"/>
</dbReference>
<accession>A0A4Y3KFG6</accession>
<comment type="caution">
    <text evidence="1">The sequence shown here is derived from an EMBL/GenBank/DDBJ whole genome shotgun (WGS) entry which is preliminary data.</text>
</comment>
<gene>
    <name evidence="1" type="ORF">CGE01nite_04000</name>
</gene>
<proteinExistence type="predicted"/>
<evidence type="ECO:0000313" key="2">
    <source>
        <dbReference type="Proteomes" id="UP000320461"/>
    </source>
</evidence>
<dbReference type="SUPFAM" id="SSF55961">
    <property type="entry name" value="Bet v1-like"/>
    <property type="match status" value="1"/>
</dbReference>
<organism evidence="1 2">
    <name type="scientific">Cellulomonas gelida</name>
    <dbReference type="NCBI Taxonomy" id="1712"/>
    <lineage>
        <taxon>Bacteria</taxon>
        <taxon>Bacillati</taxon>
        <taxon>Actinomycetota</taxon>
        <taxon>Actinomycetes</taxon>
        <taxon>Micrococcales</taxon>
        <taxon>Cellulomonadaceae</taxon>
        <taxon>Cellulomonas</taxon>
    </lineage>
</organism>
<sequence>MRCEPHDVLELLADGWSYAAWVVGTARIRSVDDEWPAPGSRIAHSVGLWPALLDDTTSVVSWDPAGRLELRARAWPAGEAQILLEVRPHPDGGTWVRMVEDAVRGVGTLVPRPLRSAALVPRNVETLRRLAYIAEDRSTR</sequence>
<dbReference type="Gene3D" id="3.30.530.20">
    <property type="match status" value="1"/>
</dbReference>
<keyword evidence="2" id="KW-1185">Reference proteome</keyword>
<protein>
    <submittedName>
        <fullName evidence="1">Polyketide cyclase</fullName>
    </submittedName>
</protein>
<dbReference type="Proteomes" id="UP000320461">
    <property type="component" value="Unassembled WGS sequence"/>
</dbReference>